<evidence type="ECO:0000313" key="2">
    <source>
        <dbReference type="EMBL" id="RAO72501.1"/>
    </source>
</evidence>
<evidence type="ECO:0000313" key="3">
    <source>
        <dbReference type="Proteomes" id="UP000249363"/>
    </source>
</evidence>
<evidence type="ECO:0000256" key="1">
    <source>
        <dbReference type="SAM" id="SignalP"/>
    </source>
</evidence>
<dbReference type="RefSeq" id="XP_040737015.1">
    <property type="nucleotide sequence ID" value="XM_040881327.1"/>
</dbReference>
<dbReference type="SUPFAM" id="SSF53955">
    <property type="entry name" value="Lysozyme-like"/>
    <property type="match status" value="1"/>
</dbReference>
<feature type="signal peptide" evidence="1">
    <location>
        <begin position="1"/>
        <end position="17"/>
    </location>
</feature>
<sequence length="268" mass="28182">MHFSTALFCSLLALTSASPLSGRHLGEHRHKTKYGKRTLGSIVSSAAAVVTVDDNDGIVNGVDQYTQYAGDGSVAAGWPSSSQWVSFQNMWETNKPSIASSCAQFNQPNPTDEEIANLHEAIQQVAGQTFVDHRFILAIIMQESKGCLRVPTTNWGVNNPGLMQDHGGTGTCYGVNPCPKESILQMVQDGTAGTEGGDGLATLLDKHIPLVGGGGDVAQGYYKAARAYNSGSVAASGNLQEGGATPCYASDVANRLTGWVSAEHACTF</sequence>
<dbReference type="GeneID" id="63797727"/>
<comment type="caution">
    <text evidence="2">The sequence shown here is derived from an EMBL/GenBank/DDBJ whole genome shotgun (WGS) entry which is preliminary data.</text>
</comment>
<keyword evidence="1" id="KW-0732">Signal</keyword>
<dbReference type="Proteomes" id="UP000249363">
    <property type="component" value="Unassembled WGS sequence"/>
</dbReference>
<dbReference type="EMBL" id="MIKG01000019">
    <property type="protein sequence ID" value="RAO72501.1"/>
    <property type="molecule type" value="Genomic_DNA"/>
</dbReference>
<dbReference type="OrthoDB" id="4222915at2759"/>
<dbReference type="Gene3D" id="1.10.530.10">
    <property type="match status" value="1"/>
</dbReference>
<protein>
    <recommendedName>
        <fullName evidence="4">Transglycosylase SLT domain-containing protein</fullName>
    </recommendedName>
</protein>
<evidence type="ECO:0008006" key="4">
    <source>
        <dbReference type="Google" id="ProtNLM"/>
    </source>
</evidence>
<accession>A0A364L9W9</accession>
<keyword evidence="3" id="KW-1185">Reference proteome</keyword>
<dbReference type="InterPro" id="IPR023346">
    <property type="entry name" value="Lysozyme-like_dom_sf"/>
</dbReference>
<proteinExistence type="predicted"/>
<name>A0A364L9W9_TALAM</name>
<feature type="chain" id="PRO_5016859609" description="Transglycosylase SLT domain-containing protein" evidence="1">
    <location>
        <begin position="18"/>
        <end position="268"/>
    </location>
</feature>
<dbReference type="AlphaFoldDB" id="A0A364L9W9"/>
<organism evidence="2 3">
    <name type="scientific">Talaromyces amestolkiae</name>
    <dbReference type="NCBI Taxonomy" id="1196081"/>
    <lineage>
        <taxon>Eukaryota</taxon>
        <taxon>Fungi</taxon>
        <taxon>Dikarya</taxon>
        <taxon>Ascomycota</taxon>
        <taxon>Pezizomycotina</taxon>
        <taxon>Eurotiomycetes</taxon>
        <taxon>Eurotiomycetidae</taxon>
        <taxon>Eurotiales</taxon>
        <taxon>Trichocomaceae</taxon>
        <taxon>Talaromyces</taxon>
        <taxon>Talaromyces sect. Talaromyces</taxon>
    </lineage>
</organism>
<gene>
    <name evidence="2" type="ORF">BHQ10_008513</name>
</gene>
<reference evidence="2 3" key="1">
    <citation type="journal article" date="2017" name="Biotechnol. Biofuels">
        <title>Differential beta-glucosidase expression as a function of carbon source availability in Talaromyces amestolkiae: a genomic and proteomic approach.</title>
        <authorList>
            <person name="de Eugenio L.I."/>
            <person name="Mendez-Liter J.A."/>
            <person name="Nieto-Dominguez M."/>
            <person name="Alonso L."/>
            <person name="Gil-Munoz J."/>
            <person name="Barriuso J."/>
            <person name="Prieto A."/>
            <person name="Martinez M.J."/>
        </authorList>
    </citation>
    <scope>NUCLEOTIDE SEQUENCE [LARGE SCALE GENOMIC DNA]</scope>
    <source>
        <strain evidence="2 3">CIB</strain>
    </source>
</reference>